<keyword evidence="3" id="KW-1185">Reference proteome</keyword>
<reference evidence="2" key="1">
    <citation type="submission" date="2020-04" db="EMBL/GenBank/DDBJ databases">
        <title>Hybrid Assembly of Korean Phytophthora infestans isolates.</title>
        <authorList>
            <person name="Prokchorchik M."/>
            <person name="Lee Y."/>
            <person name="Seo J."/>
            <person name="Cho J.-H."/>
            <person name="Park Y.-E."/>
            <person name="Jang D.-C."/>
            <person name="Im J.-S."/>
            <person name="Choi J.-G."/>
            <person name="Park H.-J."/>
            <person name="Lee G.-B."/>
            <person name="Lee Y.-G."/>
            <person name="Hong S.-Y."/>
            <person name="Cho K."/>
            <person name="Sohn K.H."/>
        </authorList>
    </citation>
    <scope>NUCLEOTIDE SEQUENCE</scope>
    <source>
        <strain evidence="2">KR_1_A1</strain>
    </source>
</reference>
<evidence type="ECO:0000313" key="2">
    <source>
        <dbReference type="EMBL" id="KAF4040418.1"/>
    </source>
</evidence>
<proteinExistence type="predicted"/>
<dbReference type="AlphaFoldDB" id="A0A833SXV1"/>
<organism evidence="2 3">
    <name type="scientific">Phytophthora infestans</name>
    <name type="common">Potato late blight agent</name>
    <name type="synonym">Botrytis infestans</name>
    <dbReference type="NCBI Taxonomy" id="4787"/>
    <lineage>
        <taxon>Eukaryota</taxon>
        <taxon>Sar</taxon>
        <taxon>Stramenopiles</taxon>
        <taxon>Oomycota</taxon>
        <taxon>Peronosporomycetes</taxon>
        <taxon>Peronosporales</taxon>
        <taxon>Peronosporaceae</taxon>
        <taxon>Phytophthora</taxon>
    </lineage>
</organism>
<name>A0A833SXV1_PHYIN</name>
<accession>A0A833SXV1</accession>
<evidence type="ECO:0000256" key="1">
    <source>
        <dbReference type="SAM" id="MobiDB-lite"/>
    </source>
</evidence>
<gene>
    <name evidence="2" type="ORF">GN244_ATG07383</name>
</gene>
<sequence length="111" mass="11625">MVAYPQYDTPTGILRRPIGRATGSSQITEAPEVIVEKVSGTQAAPTYVPEDQIDGPTAAACEIATSRFEDVQIAPVSKPGSGADGVADLIVNQMEVKPVVNETSPTPVEDD</sequence>
<dbReference type="EMBL" id="WSZM01000141">
    <property type="protein sequence ID" value="KAF4040418.1"/>
    <property type="molecule type" value="Genomic_DNA"/>
</dbReference>
<evidence type="ECO:0000313" key="3">
    <source>
        <dbReference type="Proteomes" id="UP000602510"/>
    </source>
</evidence>
<feature type="region of interest" description="Disordered" evidence="1">
    <location>
        <begin position="1"/>
        <end position="25"/>
    </location>
</feature>
<comment type="caution">
    <text evidence="2">The sequence shown here is derived from an EMBL/GenBank/DDBJ whole genome shotgun (WGS) entry which is preliminary data.</text>
</comment>
<dbReference type="Proteomes" id="UP000602510">
    <property type="component" value="Unassembled WGS sequence"/>
</dbReference>
<protein>
    <submittedName>
        <fullName evidence="2">Uncharacterized protein</fullName>
    </submittedName>
</protein>